<feature type="transmembrane region" description="Helical" evidence="1">
    <location>
        <begin position="99"/>
        <end position="120"/>
    </location>
</feature>
<evidence type="ECO:0000313" key="2">
    <source>
        <dbReference type="EMBL" id="QDT58417.1"/>
    </source>
</evidence>
<dbReference type="RefSeq" id="WP_145269565.1">
    <property type="nucleotide sequence ID" value="NZ_CP036272.1"/>
</dbReference>
<gene>
    <name evidence="2" type="ORF">SV7mr_09090</name>
</gene>
<name>A0A517SQL7_9BACT</name>
<keyword evidence="1" id="KW-0472">Membrane</keyword>
<keyword evidence="1" id="KW-1133">Transmembrane helix</keyword>
<protein>
    <submittedName>
        <fullName evidence="2">Uncharacterized protein</fullName>
    </submittedName>
</protein>
<dbReference type="AlphaFoldDB" id="A0A517SQL7"/>
<feature type="transmembrane region" description="Helical" evidence="1">
    <location>
        <begin position="39"/>
        <end position="58"/>
    </location>
</feature>
<feature type="transmembrane region" description="Helical" evidence="1">
    <location>
        <begin position="64"/>
        <end position="87"/>
    </location>
</feature>
<reference evidence="2 3" key="1">
    <citation type="submission" date="2019-02" db="EMBL/GenBank/DDBJ databases">
        <title>Deep-cultivation of Planctomycetes and their phenomic and genomic characterization uncovers novel biology.</title>
        <authorList>
            <person name="Wiegand S."/>
            <person name="Jogler M."/>
            <person name="Boedeker C."/>
            <person name="Pinto D."/>
            <person name="Vollmers J."/>
            <person name="Rivas-Marin E."/>
            <person name="Kohn T."/>
            <person name="Peeters S.H."/>
            <person name="Heuer A."/>
            <person name="Rast P."/>
            <person name="Oberbeckmann S."/>
            <person name="Bunk B."/>
            <person name="Jeske O."/>
            <person name="Meyerdierks A."/>
            <person name="Storesund J.E."/>
            <person name="Kallscheuer N."/>
            <person name="Luecker S."/>
            <person name="Lage O.M."/>
            <person name="Pohl T."/>
            <person name="Merkel B.J."/>
            <person name="Hornburger P."/>
            <person name="Mueller R.-W."/>
            <person name="Bruemmer F."/>
            <person name="Labrenz M."/>
            <person name="Spormann A.M."/>
            <person name="Op den Camp H."/>
            <person name="Overmann J."/>
            <person name="Amann R."/>
            <person name="Jetten M.S.M."/>
            <person name="Mascher T."/>
            <person name="Medema M.H."/>
            <person name="Devos D.P."/>
            <person name="Kaster A.-K."/>
            <person name="Ovreas L."/>
            <person name="Rohde M."/>
            <person name="Galperin M.Y."/>
            <person name="Jogler C."/>
        </authorList>
    </citation>
    <scope>NUCLEOTIDE SEQUENCE [LARGE SCALE GENOMIC DNA]</scope>
    <source>
        <strain evidence="2 3">SV_7m_r</strain>
    </source>
</reference>
<organism evidence="2 3">
    <name type="scientific">Stieleria bergensis</name>
    <dbReference type="NCBI Taxonomy" id="2528025"/>
    <lineage>
        <taxon>Bacteria</taxon>
        <taxon>Pseudomonadati</taxon>
        <taxon>Planctomycetota</taxon>
        <taxon>Planctomycetia</taxon>
        <taxon>Pirellulales</taxon>
        <taxon>Pirellulaceae</taxon>
        <taxon>Stieleria</taxon>
    </lineage>
</organism>
<evidence type="ECO:0000256" key="1">
    <source>
        <dbReference type="SAM" id="Phobius"/>
    </source>
</evidence>
<evidence type="ECO:0000313" key="3">
    <source>
        <dbReference type="Proteomes" id="UP000315003"/>
    </source>
</evidence>
<accession>A0A517SQL7</accession>
<keyword evidence="1" id="KW-0812">Transmembrane</keyword>
<dbReference type="Proteomes" id="UP000315003">
    <property type="component" value="Chromosome"/>
</dbReference>
<sequence>MSDNPYAPTVETSLPLESQQASLLLIAKQTFLAWEKLRLVYLAVLVPFTLLLTGEALFQVEVFWLVIGGGVFANLCYFAGPLVETYVRWLGYHQRWPRWCLFITGTLFTMALAIVSLAVLQFPTPA</sequence>
<dbReference type="OrthoDB" id="279298at2"/>
<dbReference type="EMBL" id="CP036272">
    <property type="protein sequence ID" value="QDT58417.1"/>
    <property type="molecule type" value="Genomic_DNA"/>
</dbReference>
<keyword evidence="3" id="KW-1185">Reference proteome</keyword>
<proteinExistence type="predicted"/>